<evidence type="ECO:0000313" key="1">
    <source>
        <dbReference type="EMBL" id="GBM50446.1"/>
    </source>
</evidence>
<dbReference type="Proteomes" id="UP000499080">
    <property type="component" value="Unassembled WGS sequence"/>
</dbReference>
<reference evidence="1 2" key="1">
    <citation type="journal article" date="2019" name="Sci. Rep.">
        <title>Orb-weaving spider Araneus ventricosus genome elucidates the spidroin gene catalogue.</title>
        <authorList>
            <person name="Kono N."/>
            <person name="Nakamura H."/>
            <person name="Ohtoshi R."/>
            <person name="Moran D.A.P."/>
            <person name="Shinohara A."/>
            <person name="Yoshida Y."/>
            <person name="Fujiwara M."/>
            <person name="Mori M."/>
            <person name="Tomita M."/>
            <person name="Arakawa K."/>
        </authorList>
    </citation>
    <scope>NUCLEOTIDE SEQUENCE [LARGE SCALE GENOMIC DNA]</scope>
</reference>
<dbReference type="AlphaFoldDB" id="A0A4Y2GCF1"/>
<comment type="caution">
    <text evidence="1">The sequence shown here is derived from an EMBL/GenBank/DDBJ whole genome shotgun (WGS) entry which is preliminary data.</text>
</comment>
<keyword evidence="2" id="KW-1185">Reference proteome</keyword>
<organism evidence="1 2">
    <name type="scientific">Araneus ventricosus</name>
    <name type="common">Orbweaver spider</name>
    <name type="synonym">Epeira ventricosa</name>
    <dbReference type="NCBI Taxonomy" id="182803"/>
    <lineage>
        <taxon>Eukaryota</taxon>
        <taxon>Metazoa</taxon>
        <taxon>Ecdysozoa</taxon>
        <taxon>Arthropoda</taxon>
        <taxon>Chelicerata</taxon>
        <taxon>Arachnida</taxon>
        <taxon>Araneae</taxon>
        <taxon>Araneomorphae</taxon>
        <taxon>Entelegynae</taxon>
        <taxon>Araneoidea</taxon>
        <taxon>Araneidae</taxon>
        <taxon>Araneus</taxon>
    </lineage>
</organism>
<name>A0A4Y2GCF1_ARAVE</name>
<evidence type="ECO:0000313" key="2">
    <source>
        <dbReference type="Proteomes" id="UP000499080"/>
    </source>
</evidence>
<protein>
    <submittedName>
        <fullName evidence="1">Uncharacterized protein</fullName>
    </submittedName>
</protein>
<dbReference type="EMBL" id="BGPR01001299">
    <property type="protein sequence ID" value="GBM50446.1"/>
    <property type="molecule type" value="Genomic_DNA"/>
</dbReference>
<sequence length="121" mass="13887">MTEGHCLRLSKMKADADKLLSFRNLFTAPSHCLCKISTFLNLDYYSYLQNEHMKNTRGKVINSGPEIKDKCSSVTRPGLRQFKLNLLEISHQKFSRATNTAFCWNVQYVFISSSELSEDQA</sequence>
<proteinExistence type="predicted"/>
<gene>
    <name evidence="1" type="ORF">AVEN_53021_1</name>
</gene>
<accession>A0A4Y2GCF1</accession>